<keyword evidence="2" id="KW-1185">Reference proteome</keyword>
<comment type="caution">
    <text evidence="1">The sequence shown here is derived from an EMBL/GenBank/DDBJ whole genome shotgun (WGS) entry which is preliminary data.</text>
</comment>
<proteinExistence type="predicted"/>
<gene>
    <name evidence="1" type="ORF">CVT26_007991</name>
</gene>
<dbReference type="InParanoid" id="A0A409WEL6"/>
<accession>A0A409WEL6</accession>
<evidence type="ECO:0000313" key="2">
    <source>
        <dbReference type="Proteomes" id="UP000284706"/>
    </source>
</evidence>
<dbReference type="AlphaFoldDB" id="A0A409WEL6"/>
<protein>
    <submittedName>
        <fullName evidence="1">Uncharacterized protein</fullName>
    </submittedName>
</protein>
<organism evidence="1 2">
    <name type="scientific">Gymnopilus dilepis</name>
    <dbReference type="NCBI Taxonomy" id="231916"/>
    <lineage>
        <taxon>Eukaryota</taxon>
        <taxon>Fungi</taxon>
        <taxon>Dikarya</taxon>
        <taxon>Basidiomycota</taxon>
        <taxon>Agaricomycotina</taxon>
        <taxon>Agaricomycetes</taxon>
        <taxon>Agaricomycetidae</taxon>
        <taxon>Agaricales</taxon>
        <taxon>Agaricineae</taxon>
        <taxon>Hymenogastraceae</taxon>
        <taxon>Gymnopilus</taxon>
    </lineage>
</organism>
<sequence length="63" mass="6911">MLFGFEHSVSLCDLGKKGVEVRASFLRSRDGPVVFYSSVSIPACTLIASPSSYPPPPYVYPRM</sequence>
<evidence type="ECO:0000313" key="1">
    <source>
        <dbReference type="EMBL" id="PPQ76936.1"/>
    </source>
</evidence>
<dbReference type="Proteomes" id="UP000284706">
    <property type="component" value="Unassembled WGS sequence"/>
</dbReference>
<dbReference type="EMBL" id="NHYE01005102">
    <property type="protein sequence ID" value="PPQ76936.1"/>
    <property type="molecule type" value="Genomic_DNA"/>
</dbReference>
<reference evidence="1 2" key="1">
    <citation type="journal article" date="2018" name="Evol. Lett.">
        <title>Horizontal gene cluster transfer increased hallucinogenic mushroom diversity.</title>
        <authorList>
            <person name="Reynolds H.T."/>
            <person name="Vijayakumar V."/>
            <person name="Gluck-Thaler E."/>
            <person name="Korotkin H.B."/>
            <person name="Matheny P.B."/>
            <person name="Slot J.C."/>
        </authorList>
    </citation>
    <scope>NUCLEOTIDE SEQUENCE [LARGE SCALE GENOMIC DNA]</scope>
    <source>
        <strain evidence="1 2">SRW20</strain>
    </source>
</reference>
<name>A0A409WEL6_9AGAR</name>